<feature type="region of interest" description="Disordered" evidence="1">
    <location>
        <begin position="211"/>
        <end position="235"/>
    </location>
</feature>
<gene>
    <name evidence="2" type="ORF">KIPB_007675</name>
</gene>
<feature type="region of interest" description="Disordered" evidence="1">
    <location>
        <begin position="565"/>
        <end position="588"/>
    </location>
</feature>
<evidence type="ECO:0000313" key="2">
    <source>
        <dbReference type="EMBL" id="GIQ85924.1"/>
    </source>
</evidence>
<dbReference type="InterPro" id="IPR027193">
    <property type="entry name" value="Noc4"/>
</dbReference>
<protein>
    <submittedName>
        <fullName evidence="2">Nucleolar complex protein 4</fullName>
    </submittedName>
</protein>
<proteinExistence type="predicted"/>
<evidence type="ECO:0000313" key="3">
    <source>
        <dbReference type="Proteomes" id="UP000265618"/>
    </source>
</evidence>
<reference evidence="2 3" key="1">
    <citation type="journal article" date="2018" name="PLoS ONE">
        <title>The draft genome of Kipferlia bialata reveals reductive genome evolution in fornicate parasites.</title>
        <authorList>
            <person name="Tanifuji G."/>
            <person name="Takabayashi S."/>
            <person name="Kume K."/>
            <person name="Takagi M."/>
            <person name="Nakayama T."/>
            <person name="Kamikawa R."/>
            <person name="Inagaki Y."/>
            <person name="Hashimoto T."/>
        </authorList>
    </citation>
    <scope>NUCLEOTIDE SEQUENCE [LARGE SCALE GENOMIC DNA]</scope>
    <source>
        <strain evidence="2">NY0173</strain>
    </source>
</reference>
<accession>A0A9K3D245</accession>
<organism evidence="2 3">
    <name type="scientific">Kipferlia bialata</name>
    <dbReference type="NCBI Taxonomy" id="797122"/>
    <lineage>
        <taxon>Eukaryota</taxon>
        <taxon>Metamonada</taxon>
        <taxon>Carpediemonas-like organisms</taxon>
        <taxon>Kipferlia</taxon>
    </lineage>
</organism>
<sequence length="640" mass="68991">VAKLYPEFFTSLLGYIRKGQERIQRAAVLSALELVRAEAVTVDAPKGVDYNRCQFPPNESPSFFPVVTFNRVLDAVLTHPDPSTELVAAFASVVRAHSDLLYYAAHTIQARMKKSNVTPVAGFEILAALTVLPIPGLDENGPYMYIPGLPTQMAHIVTETKPSEPVSKRKAKAKARAARGAQSTKGEGGLAAYEALVDRMMEKEAKATREAKQAAKRRVRNQAGGEWLGDEDSDDQMDAEAVARAERSALSQMSVELRPHPCHVSYGLFSKGVTNTLGGCWLAFVKRMHPLPNHLFLAFLKVLPTHVLPLIGDPSPLVDVLTVGARSGGVSAQLSVSALVTVTLQTGFDLPDLYSVAQALLVPETFTFAERGPFMRSVSVLLATPRLPAEMLRPILLQMGSLAVHSPPDVALWATAVIARVLRDRPDVRDLIHADADAEGASDPKASAAASLHAVSLLARHPLDHVSAPSQLLREGAWPDADPSDLADLRPVDVLEATITGPRKGKLSVGPKRVDMLTGGADAGRIAMGAKRPRQDEETVTPCVADVLTLLEARGQEQRRAALAERERQRAAEEAAAADPSSSSMPSLRVRQEDLGCIENAYVRKITEGNTSDVVVQAVRVSASEYAMQYTDDVLFGGWS</sequence>
<dbReference type="GO" id="GO:0032040">
    <property type="term" value="C:small-subunit processome"/>
    <property type="evidence" value="ECO:0007669"/>
    <property type="project" value="TreeGrafter"/>
</dbReference>
<name>A0A9K3D245_9EUKA</name>
<dbReference type="GO" id="GO:0030692">
    <property type="term" value="C:Noc4p-Nop14p complex"/>
    <property type="evidence" value="ECO:0007669"/>
    <property type="project" value="TreeGrafter"/>
</dbReference>
<dbReference type="PANTHER" id="PTHR12455">
    <property type="entry name" value="NUCLEOLAR COMPLEX PROTEIN 4"/>
    <property type="match status" value="1"/>
</dbReference>
<dbReference type="Proteomes" id="UP000265618">
    <property type="component" value="Unassembled WGS sequence"/>
</dbReference>
<evidence type="ECO:0000256" key="1">
    <source>
        <dbReference type="SAM" id="MobiDB-lite"/>
    </source>
</evidence>
<keyword evidence="3" id="KW-1185">Reference proteome</keyword>
<dbReference type="GO" id="GO:0042254">
    <property type="term" value="P:ribosome biogenesis"/>
    <property type="evidence" value="ECO:0007669"/>
    <property type="project" value="InterPro"/>
</dbReference>
<comment type="caution">
    <text evidence="2">The sequence shown here is derived from an EMBL/GenBank/DDBJ whole genome shotgun (WGS) entry which is preliminary data.</text>
</comment>
<dbReference type="PANTHER" id="PTHR12455:SF0">
    <property type="entry name" value="NUCLEOLAR COMPLEX PROTEIN 4 HOMOLOG"/>
    <property type="match status" value="1"/>
</dbReference>
<feature type="non-terminal residue" evidence="2">
    <location>
        <position position="640"/>
    </location>
</feature>
<dbReference type="AlphaFoldDB" id="A0A9K3D245"/>
<dbReference type="EMBL" id="BDIP01002213">
    <property type="protein sequence ID" value="GIQ85924.1"/>
    <property type="molecule type" value="Genomic_DNA"/>
</dbReference>